<reference evidence="1 2" key="1">
    <citation type="submission" date="2018-10" db="EMBL/GenBank/DDBJ databases">
        <title>Transmission dynamics of multidrug resistant bacteria on intensive care unit surfaces.</title>
        <authorList>
            <person name="D'Souza A.W."/>
            <person name="Potter R.F."/>
            <person name="Wallace M."/>
            <person name="Shupe A."/>
            <person name="Patel S."/>
            <person name="Sun S."/>
            <person name="Gul D."/>
            <person name="Kwon J.H."/>
            <person name="Andleeb S."/>
            <person name="Burnham C.-A.D."/>
            <person name="Dantas G."/>
        </authorList>
    </citation>
    <scope>NUCLEOTIDE SEQUENCE [LARGE SCALE GENOMIC DNA]</scope>
    <source>
        <strain evidence="1 2">AS_373</strain>
    </source>
</reference>
<comment type="caution">
    <text evidence="1">The sequence shown here is derived from an EMBL/GenBank/DDBJ whole genome shotgun (WGS) entry which is preliminary data.</text>
</comment>
<gene>
    <name evidence="1" type="ORF">EGT71_01370</name>
</gene>
<dbReference type="EMBL" id="RHXB01000001">
    <property type="protein sequence ID" value="RSE29197.1"/>
    <property type="molecule type" value="Genomic_DNA"/>
</dbReference>
<dbReference type="Proteomes" id="UP000275331">
    <property type="component" value="Unassembled WGS sequence"/>
</dbReference>
<name>A0A427V8Y6_9ENTR</name>
<proteinExistence type="predicted"/>
<dbReference type="AlphaFoldDB" id="A0A427V8Y6"/>
<protein>
    <submittedName>
        <fullName evidence="1">Uncharacterized protein</fullName>
    </submittedName>
</protein>
<evidence type="ECO:0000313" key="2">
    <source>
        <dbReference type="Proteomes" id="UP000275331"/>
    </source>
</evidence>
<dbReference type="OrthoDB" id="6504610at2"/>
<evidence type="ECO:0000313" key="1">
    <source>
        <dbReference type="EMBL" id="RSE29197.1"/>
    </source>
</evidence>
<sequence>MSGYQVWNDKGALVIDSNFKGTYYYDNRIYSGISDIGFYNITCQLGNSTDMGFAVGSAPLDDSLRWFKPTNNAKMFFSGPDWMTAYAGSMARTRSDQPVISGYRDVYNSAGVLVWSAAMAARIPRILGFFDIPPDFDLDNSVYSQYIGTNVWLCVSSIPGGNISDDGVVTGYSGPFFRFIDGTLQCQWVSRYQQTWASTLKPYGLRIPYGILSNL</sequence>
<dbReference type="RefSeq" id="WP_125292245.1">
    <property type="nucleotide sequence ID" value="NZ_RHWZ01000002.1"/>
</dbReference>
<organism evidence="1 2">
    <name type="scientific">Atlantibacter subterraneus</name>
    <dbReference type="NCBI Taxonomy" id="255519"/>
    <lineage>
        <taxon>Bacteria</taxon>
        <taxon>Pseudomonadati</taxon>
        <taxon>Pseudomonadota</taxon>
        <taxon>Gammaproteobacteria</taxon>
        <taxon>Enterobacterales</taxon>
        <taxon>Enterobacteriaceae</taxon>
        <taxon>Atlantibacter</taxon>
    </lineage>
</organism>
<accession>A0A427V8Y6</accession>